<keyword evidence="1" id="KW-0812">Transmembrane</keyword>
<organism evidence="2">
    <name type="scientific">Hexamita inflata</name>
    <dbReference type="NCBI Taxonomy" id="28002"/>
    <lineage>
        <taxon>Eukaryota</taxon>
        <taxon>Metamonada</taxon>
        <taxon>Diplomonadida</taxon>
        <taxon>Hexamitidae</taxon>
        <taxon>Hexamitinae</taxon>
        <taxon>Hexamita</taxon>
    </lineage>
</organism>
<dbReference type="EMBL" id="CAXDID020000564">
    <property type="protein sequence ID" value="CAL6103294.1"/>
    <property type="molecule type" value="Genomic_DNA"/>
</dbReference>
<feature type="transmembrane region" description="Helical" evidence="1">
    <location>
        <begin position="218"/>
        <end position="237"/>
    </location>
</feature>
<keyword evidence="1" id="KW-0472">Membrane</keyword>
<evidence type="ECO:0000256" key="1">
    <source>
        <dbReference type="SAM" id="Phobius"/>
    </source>
</evidence>
<dbReference type="EMBL" id="CATOUU010000146">
    <property type="protein sequence ID" value="CAI9918000.1"/>
    <property type="molecule type" value="Genomic_DNA"/>
</dbReference>
<comment type="caution">
    <text evidence="2">The sequence shown here is derived from an EMBL/GenBank/DDBJ whole genome shotgun (WGS) entry which is preliminary data.</text>
</comment>
<reference evidence="2" key="1">
    <citation type="submission" date="2023-06" db="EMBL/GenBank/DDBJ databases">
        <authorList>
            <person name="Kurt Z."/>
        </authorList>
    </citation>
    <scope>NUCLEOTIDE SEQUENCE</scope>
</reference>
<evidence type="ECO:0000313" key="3">
    <source>
        <dbReference type="EMBL" id="CAL6103294.1"/>
    </source>
</evidence>
<sequence>MQTIENIKYDKIQYKLTGQLLSYRGLVKQYITQSADKFDVSERMIKFSCGNMKGAQQVVCYQMLYDDLHSDNAVPTYNFDIMFFFQNKLIYLLKASNCLSRYTCWRNGIAVLKNTGLTLELERTYDCDIWDVFYDYSNVTSRLTVKNEFQTVQYVEKYFQIVHSKNQNNFSWSCAELNCSSNQMNLTYSFEYDFGPFTAKFFVSKVEDRRKQFTQSKMWGLISGFAFLALIFVVFKFKQFMTHQVIRKYRGYAKVQKQTQDQILLQQLVQSIQYKERDSEICTQVRNQTNESRSLTQLRNHANDVFSFAIE</sequence>
<name>A0AA86NF27_9EUKA</name>
<evidence type="ECO:0000313" key="4">
    <source>
        <dbReference type="Proteomes" id="UP001642409"/>
    </source>
</evidence>
<keyword evidence="4" id="KW-1185">Reference proteome</keyword>
<keyword evidence="1" id="KW-1133">Transmembrane helix</keyword>
<reference evidence="3 4" key="2">
    <citation type="submission" date="2024-07" db="EMBL/GenBank/DDBJ databases">
        <authorList>
            <person name="Akdeniz Z."/>
        </authorList>
    </citation>
    <scope>NUCLEOTIDE SEQUENCE [LARGE SCALE GENOMIC DNA]</scope>
</reference>
<dbReference type="AlphaFoldDB" id="A0AA86NF27"/>
<protein>
    <submittedName>
        <fullName evidence="3">Hypothetical_protein</fullName>
    </submittedName>
</protein>
<accession>A0AA86NF27</accession>
<proteinExistence type="predicted"/>
<evidence type="ECO:0000313" key="2">
    <source>
        <dbReference type="EMBL" id="CAI9918000.1"/>
    </source>
</evidence>
<dbReference type="Proteomes" id="UP001642409">
    <property type="component" value="Unassembled WGS sequence"/>
</dbReference>
<gene>
    <name evidence="2" type="ORF">HINF_LOCUS5645</name>
    <name evidence="3" type="ORF">HINF_LOCUS72077</name>
</gene>